<dbReference type="PANTHER" id="PTHR46915:SF11">
    <property type="entry name" value="UBIQUITIN-LIKE-SPECIFIC PROTEASE 1C"/>
    <property type="match status" value="1"/>
</dbReference>
<evidence type="ECO:0000256" key="1">
    <source>
        <dbReference type="ARBA" id="ARBA00005234"/>
    </source>
</evidence>
<sequence>MKRQKVIELDCVDSKKLDIDWENVLAEEDVPELEIIGSNKTPVTCSGEDSAPPVQSLDDNQIDDELNRRRSILSALSDRLPDNGEKIRTRIGNLEYEKQRRLLRRTKMDPDKCQILSHSKSSDVFRQAETASKETSRQWNIGSKILSRSRSTFGAQFSENPKMDAQPVNLFDEELQDLGSGSWKGKAGRETKTNQSNGWRSMPSLRKSQGVEFESIAIAEFKLQEDDKLINLDEDEPHSPMAVEEAFELPEGLPEDICYPSRDDPDLVQLSLKDLKCLSPREYLTSPVINFYIRFLQHQVFSENQTAANSHFFNTFFYKKLIEAVSYKKIRGPIDVLSFIPFLQKVEAKHIMCNYNKNREKLLMSYDRFFESYDSLIITSGGGRVLIYSVNHIFLYRYMKSNLHWSLVIICIPDRDDESGLTVIHLDSLGYHPREIIFDNVKRFLREEWNYVNQDALSLDLPISGEIWRDFPNRIIEAEVQVPQQKNDCDCGLFVLFFIKRFIEEAPERLKLEDLGMIHKKWFKPDEASALRFKIWNKLIDLFRNSNQTD</sequence>
<dbReference type="Gene3D" id="3.40.395.10">
    <property type="entry name" value="Adenoviral Proteinase, Chain A"/>
    <property type="match status" value="1"/>
</dbReference>
<dbReference type="Proteomes" id="UP000489600">
    <property type="component" value="Unassembled WGS sequence"/>
</dbReference>
<evidence type="ECO:0000259" key="6">
    <source>
        <dbReference type="PROSITE" id="PS50600"/>
    </source>
</evidence>
<accession>A0A565AQF7</accession>
<dbReference type="PANTHER" id="PTHR46915">
    <property type="entry name" value="UBIQUITIN-LIKE PROTEASE 4-RELATED"/>
    <property type="match status" value="1"/>
</dbReference>
<dbReference type="AlphaFoldDB" id="A0A565AQF7"/>
<evidence type="ECO:0000313" key="8">
    <source>
        <dbReference type="Proteomes" id="UP000489600"/>
    </source>
</evidence>
<keyword evidence="8" id="KW-1185">Reference proteome</keyword>
<evidence type="ECO:0000256" key="5">
    <source>
        <dbReference type="SAM" id="MobiDB-lite"/>
    </source>
</evidence>
<comment type="similarity">
    <text evidence="1">Belongs to the peptidase C48 family.</text>
</comment>
<organism evidence="7 8">
    <name type="scientific">Arabis nemorensis</name>
    <dbReference type="NCBI Taxonomy" id="586526"/>
    <lineage>
        <taxon>Eukaryota</taxon>
        <taxon>Viridiplantae</taxon>
        <taxon>Streptophyta</taxon>
        <taxon>Embryophyta</taxon>
        <taxon>Tracheophyta</taxon>
        <taxon>Spermatophyta</taxon>
        <taxon>Magnoliopsida</taxon>
        <taxon>eudicotyledons</taxon>
        <taxon>Gunneridae</taxon>
        <taxon>Pentapetalae</taxon>
        <taxon>rosids</taxon>
        <taxon>malvids</taxon>
        <taxon>Brassicales</taxon>
        <taxon>Brassicaceae</taxon>
        <taxon>Arabideae</taxon>
        <taxon>Arabis</taxon>
    </lineage>
</organism>
<keyword evidence="4" id="KW-0788">Thiol protease</keyword>
<keyword evidence="2" id="KW-0645">Protease</keyword>
<dbReference type="EMBL" id="CABITT030000001">
    <property type="protein sequence ID" value="VVA90858.1"/>
    <property type="molecule type" value="Genomic_DNA"/>
</dbReference>
<evidence type="ECO:0000313" key="7">
    <source>
        <dbReference type="EMBL" id="VVA90858.1"/>
    </source>
</evidence>
<reference evidence="7" key="1">
    <citation type="submission" date="2019-07" db="EMBL/GenBank/DDBJ databases">
        <authorList>
            <person name="Dittberner H."/>
        </authorList>
    </citation>
    <scope>NUCLEOTIDE SEQUENCE [LARGE SCALE GENOMIC DNA]</scope>
</reference>
<dbReference type="GO" id="GO:0008234">
    <property type="term" value="F:cysteine-type peptidase activity"/>
    <property type="evidence" value="ECO:0007669"/>
    <property type="project" value="UniProtKB-KW"/>
</dbReference>
<keyword evidence="3" id="KW-0378">Hydrolase</keyword>
<dbReference type="PROSITE" id="PS50600">
    <property type="entry name" value="ULP_PROTEASE"/>
    <property type="match status" value="1"/>
</dbReference>
<evidence type="ECO:0000256" key="2">
    <source>
        <dbReference type="ARBA" id="ARBA00022670"/>
    </source>
</evidence>
<dbReference type="InterPro" id="IPR038765">
    <property type="entry name" value="Papain-like_cys_pep_sf"/>
</dbReference>
<dbReference type="InterPro" id="IPR003653">
    <property type="entry name" value="Peptidase_C48_C"/>
</dbReference>
<evidence type="ECO:0000256" key="4">
    <source>
        <dbReference type="ARBA" id="ARBA00022807"/>
    </source>
</evidence>
<comment type="caution">
    <text evidence="7">The sequence shown here is derived from an EMBL/GenBank/DDBJ whole genome shotgun (WGS) entry which is preliminary data.</text>
</comment>
<gene>
    <name evidence="7" type="ORF">ANE_LOCUS1303</name>
</gene>
<feature type="region of interest" description="Disordered" evidence="5">
    <location>
        <begin position="181"/>
        <end position="203"/>
    </location>
</feature>
<name>A0A565AQF7_9BRAS</name>
<proteinExistence type="inferred from homology"/>
<dbReference type="SUPFAM" id="SSF54001">
    <property type="entry name" value="Cysteine proteinases"/>
    <property type="match status" value="1"/>
</dbReference>
<protein>
    <recommendedName>
        <fullName evidence="6">Ubiquitin-like protease family profile domain-containing protein</fullName>
    </recommendedName>
</protein>
<dbReference type="GO" id="GO:0016926">
    <property type="term" value="P:protein desumoylation"/>
    <property type="evidence" value="ECO:0007669"/>
    <property type="project" value="UniProtKB-ARBA"/>
</dbReference>
<evidence type="ECO:0000256" key="3">
    <source>
        <dbReference type="ARBA" id="ARBA00022801"/>
    </source>
</evidence>
<dbReference type="GO" id="GO:0006508">
    <property type="term" value="P:proteolysis"/>
    <property type="evidence" value="ECO:0007669"/>
    <property type="project" value="UniProtKB-KW"/>
</dbReference>
<feature type="domain" description="Ubiquitin-like protease family profile" evidence="6">
    <location>
        <begin position="268"/>
        <end position="502"/>
    </location>
</feature>
<dbReference type="Pfam" id="PF02902">
    <property type="entry name" value="Peptidase_C48"/>
    <property type="match status" value="2"/>
</dbReference>
<dbReference type="OrthoDB" id="442460at2759"/>